<dbReference type="NCBIfam" id="TIGR04131">
    <property type="entry name" value="Bac_Flav_CTERM"/>
    <property type="match status" value="1"/>
</dbReference>
<keyword evidence="3" id="KW-1185">Reference proteome</keyword>
<dbReference type="Pfam" id="PF13585">
    <property type="entry name" value="CHU_C"/>
    <property type="match status" value="1"/>
</dbReference>
<dbReference type="InterPro" id="IPR026341">
    <property type="entry name" value="T9SS_type_B"/>
</dbReference>
<accession>A0ABU9HVB0</accession>
<name>A0ABU9HVB0_9FLAO</name>
<dbReference type="Proteomes" id="UP001464555">
    <property type="component" value="Unassembled WGS sequence"/>
</dbReference>
<proteinExistence type="predicted"/>
<reference evidence="2 3" key="1">
    <citation type="submission" date="2024-04" db="EMBL/GenBank/DDBJ databases">
        <title>Flavobacterium sp. DGU11 16S ribosomal RNA gene Genome sequencing and assembly.</title>
        <authorList>
            <person name="Park S."/>
        </authorList>
    </citation>
    <scope>NUCLEOTIDE SEQUENCE [LARGE SCALE GENOMIC DNA]</scope>
    <source>
        <strain evidence="2 3">DGU11</strain>
    </source>
</reference>
<dbReference type="EMBL" id="JBBYHR010000003">
    <property type="protein sequence ID" value="MEL1244101.1"/>
    <property type="molecule type" value="Genomic_DNA"/>
</dbReference>
<protein>
    <submittedName>
        <fullName evidence="2">T9SS type B sorting domain-containing protein</fullName>
    </submittedName>
</protein>
<evidence type="ECO:0000313" key="2">
    <source>
        <dbReference type="EMBL" id="MEL1244101.1"/>
    </source>
</evidence>
<comment type="caution">
    <text evidence="2">The sequence shown here is derived from an EMBL/GenBank/DDBJ whole genome shotgun (WGS) entry which is preliminary data.</text>
</comment>
<dbReference type="RefSeq" id="WP_341696412.1">
    <property type="nucleotide sequence ID" value="NZ_JBBYHR010000003.1"/>
</dbReference>
<evidence type="ECO:0000256" key="1">
    <source>
        <dbReference type="SAM" id="SignalP"/>
    </source>
</evidence>
<keyword evidence="1" id="KW-0732">Signal</keyword>
<feature type="signal peptide" evidence="1">
    <location>
        <begin position="1"/>
        <end position="18"/>
    </location>
</feature>
<sequence>MKFTLTILTLLFFLTASGQNDCSDALIVCGNMGYDGLTANGPGRQELNNSNTCQSFENNSIWLELHIKTGGTLGFTITPGNPDINVDFDFFIFGPNVTCGNIGQAIRCSTTNPEFAGSASNLTGMNDSETDTAEGPGELGNNFIRWLTVQDGESYFLVIDRPIGASDFSIQWTGTASFHDTPVFNNPDSISLDLKQCDDDGIDDKISLFDLTTHQAMLLDTQTDVALTFYENQNDVITGSNPITSPGAYANTSALQTIYTRMTNSITGCFNSTAFTIEVINPIVAGQPVDLYLCDFNEDGKQEFTLSQNDTAIKDGGLNMMVTYYSTLEDADNKTNPIPALYTNEVPYTAETIWARLENISGCFGYDVVSFTINIIPLPEIVYKLDIVDFRDSENAITVVMPDPESYEFSIDGGGFSDSFVFENLEAGPHVVFIRAKTGCKTIHENVVILNYPKYFSPNGDGLHDTWRIPYLSLHPQASVTIFDRYGKVIDGFRGENPGWDGNLNGKALPSTDYWFVLELENGRKIQGHFAMLR</sequence>
<gene>
    <name evidence="2" type="ORF">AAEO56_07515</name>
</gene>
<feature type="chain" id="PRO_5045727463" evidence="1">
    <location>
        <begin position="19"/>
        <end position="534"/>
    </location>
</feature>
<evidence type="ECO:0000313" key="3">
    <source>
        <dbReference type="Proteomes" id="UP001464555"/>
    </source>
</evidence>
<organism evidence="2 3">
    <name type="scientific">Flavobacterium arundinis</name>
    <dbReference type="NCBI Taxonomy" id="3139143"/>
    <lineage>
        <taxon>Bacteria</taxon>
        <taxon>Pseudomonadati</taxon>
        <taxon>Bacteroidota</taxon>
        <taxon>Flavobacteriia</taxon>
        <taxon>Flavobacteriales</taxon>
        <taxon>Flavobacteriaceae</taxon>
        <taxon>Flavobacterium</taxon>
    </lineage>
</organism>